<evidence type="ECO:0000256" key="18">
    <source>
        <dbReference type="SAM" id="MobiDB-lite"/>
    </source>
</evidence>
<dbReference type="InterPro" id="IPR018545">
    <property type="entry name" value="Btz_dom"/>
</dbReference>
<feature type="compositionally biased region" description="Basic and acidic residues" evidence="18">
    <location>
        <begin position="89"/>
        <end position="104"/>
    </location>
</feature>
<dbReference type="GO" id="GO:0051028">
    <property type="term" value="P:mRNA transport"/>
    <property type="evidence" value="ECO:0007669"/>
    <property type="project" value="UniProtKB-KW"/>
</dbReference>
<keyword evidence="15" id="KW-0508">mRNA splicing</keyword>
<feature type="domain" description="Btz" evidence="19">
    <location>
        <begin position="1"/>
        <end position="92"/>
    </location>
</feature>
<dbReference type="GeneTree" id="ENSGT00390000006930"/>
<evidence type="ECO:0000256" key="4">
    <source>
        <dbReference type="ARBA" id="ARBA00004556"/>
    </source>
</evidence>
<organism evidence="20">
    <name type="scientific">Petromyzon marinus</name>
    <name type="common">Sea lamprey</name>
    <dbReference type="NCBI Taxonomy" id="7757"/>
    <lineage>
        <taxon>Eukaryota</taxon>
        <taxon>Metazoa</taxon>
        <taxon>Chordata</taxon>
        <taxon>Craniata</taxon>
        <taxon>Vertebrata</taxon>
        <taxon>Cyclostomata</taxon>
        <taxon>Hyperoartia</taxon>
        <taxon>Petromyzontiformes</taxon>
        <taxon>Petromyzontidae</taxon>
        <taxon>Petromyzon</taxon>
    </lineage>
</organism>
<keyword evidence="10" id="KW-0747">Spliceosome</keyword>
<dbReference type="Ensembl" id="ENSPMAT00000005533.1">
    <property type="protein sequence ID" value="ENSPMAP00000005513.1"/>
    <property type="gene ID" value="ENSPMAG00000005036.1"/>
</dbReference>
<evidence type="ECO:0000256" key="7">
    <source>
        <dbReference type="ARBA" id="ARBA00022448"/>
    </source>
</evidence>
<dbReference type="GO" id="GO:0035145">
    <property type="term" value="C:exon-exon junction complex"/>
    <property type="evidence" value="ECO:0007669"/>
    <property type="project" value="InterPro"/>
</dbReference>
<dbReference type="Pfam" id="PF09405">
    <property type="entry name" value="Btz"/>
    <property type="match status" value="1"/>
</dbReference>
<keyword evidence="9" id="KW-0507">mRNA processing</keyword>
<evidence type="ECO:0000256" key="10">
    <source>
        <dbReference type="ARBA" id="ARBA00022728"/>
    </source>
</evidence>
<dbReference type="GO" id="GO:0008380">
    <property type="term" value="P:RNA splicing"/>
    <property type="evidence" value="ECO:0007669"/>
    <property type="project" value="UniProtKB-KW"/>
</dbReference>
<keyword evidence="14" id="KW-0866">Nonsense-mediated mRNA decay</keyword>
<protein>
    <recommendedName>
        <fullName evidence="6">Protein CASC3</fullName>
    </recommendedName>
</protein>
<dbReference type="SMART" id="SM01044">
    <property type="entry name" value="Btz"/>
    <property type="match status" value="1"/>
</dbReference>
<comment type="similarity">
    <text evidence="5">Belongs to the CASC3 family.</text>
</comment>
<comment type="subcellular location">
    <subcellularLocation>
        <location evidence="2">Cell projection</location>
        <location evidence="2">Dendrite</location>
    </subcellularLocation>
    <subcellularLocation>
        <location evidence="1">Cytoplasm</location>
        <location evidence="1">Stress granule</location>
    </subcellularLocation>
    <subcellularLocation>
        <location evidence="4">Cytoplasm</location>
        <location evidence="4">Perinuclear region</location>
    </subcellularLocation>
    <subcellularLocation>
        <location evidence="3">Nucleus speckle</location>
    </subcellularLocation>
</comment>
<dbReference type="PANTHER" id="PTHR13434:SF0">
    <property type="entry name" value="PROTEIN CASC3"/>
    <property type="match status" value="1"/>
</dbReference>
<keyword evidence="7" id="KW-0813">Transport</keyword>
<dbReference type="HOGENOM" id="CLU_1964654_0_0_1"/>
<name>S4RJY0_PETMA</name>
<dbReference type="GO" id="GO:0006417">
    <property type="term" value="P:regulation of translation"/>
    <property type="evidence" value="ECO:0007669"/>
    <property type="project" value="UniProtKB-KW"/>
</dbReference>
<evidence type="ECO:0000256" key="5">
    <source>
        <dbReference type="ARBA" id="ARBA00009548"/>
    </source>
</evidence>
<dbReference type="AlphaFoldDB" id="S4RJY0"/>
<dbReference type="GO" id="GO:0030425">
    <property type="term" value="C:dendrite"/>
    <property type="evidence" value="ECO:0007669"/>
    <property type="project" value="UniProtKB-SubCell"/>
</dbReference>
<feature type="compositionally biased region" description="Basic and acidic residues" evidence="18">
    <location>
        <begin position="23"/>
        <end position="39"/>
    </location>
</feature>
<evidence type="ECO:0000259" key="19">
    <source>
        <dbReference type="SMART" id="SM01044"/>
    </source>
</evidence>
<evidence type="ECO:0000313" key="20">
    <source>
        <dbReference type="Ensembl" id="ENSPMAP00000005513.1"/>
    </source>
</evidence>
<evidence type="ECO:0000256" key="3">
    <source>
        <dbReference type="ARBA" id="ARBA00004324"/>
    </source>
</evidence>
<dbReference type="InterPro" id="IPR028544">
    <property type="entry name" value="CASC3"/>
</dbReference>
<sequence length="128" mass="15293">KNSKRDEEEEDQKNPAFVPRKGLFFEHDIRGGNNKEDARRRRRRRRAKVHNRKLWRDAGRWEHDRFREDEQAPKSREELVALYGYDIRSGAHADDARPLRRPRDQPPGTPAARDGARSSPQRHQQRHQ</sequence>
<feature type="region of interest" description="Disordered" evidence="18">
    <location>
        <begin position="88"/>
        <end position="128"/>
    </location>
</feature>
<evidence type="ECO:0000256" key="9">
    <source>
        <dbReference type="ARBA" id="ARBA00022664"/>
    </source>
</evidence>
<evidence type="ECO:0000256" key="16">
    <source>
        <dbReference type="ARBA" id="ARBA00023242"/>
    </source>
</evidence>
<evidence type="ECO:0000256" key="13">
    <source>
        <dbReference type="ARBA" id="ARBA00022884"/>
    </source>
</evidence>
<keyword evidence="17" id="KW-0966">Cell projection</keyword>
<dbReference type="STRING" id="7757.ENSPMAP00000005513"/>
<dbReference type="GO" id="GO:0048471">
    <property type="term" value="C:perinuclear region of cytoplasm"/>
    <property type="evidence" value="ECO:0007669"/>
    <property type="project" value="UniProtKB-SubCell"/>
</dbReference>
<evidence type="ECO:0000256" key="1">
    <source>
        <dbReference type="ARBA" id="ARBA00004210"/>
    </source>
</evidence>
<keyword evidence="11" id="KW-0509">mRNA transport</keyword>
<evidence type="ECO:0000256" key="17">
    <source>
        <dbReference type="ARBA" id="ARBA00023273"/>
    </source>
</evidence>
<evidence type="ECO:0000256" key="15">
    <source>
        <dbReference type="ARBA" id="ARBA00023187"/>
    </source>
</evidence>
<keyword evidence="16" id="KW-0539">Nucleus</keyword>
<evidence type="ECO:0000256" key="8">
    <source>
        <dbReference type="ARBA" id="ARBA00022490"/>
    </source>
</evidence>
<dbReference type="GO" id="GO:0003729">
    <property type="term" value="F:mRNA binding"/>
    <property type="evidence" value="ECO:0007669"/>
    <property type="project" value="InterPro"/>
</dbReference>
<reference evidence="20" key="2">
    <citation type="submission" date="2025-09" db="UniProtKB">
        <authorList>
            <consortium name="Ensembl"/>
        </authorList>
    </citation>
    <scope>IDENTIFICATION</scope>
</reference>
<feature type="compositionally biased region" description="Basic residues" evidence="18">
    <location>
        <begin position="40"/>
        <end position="50"/>
    </location>
</feature>
<dbReference type="GO" id="GO:0006397">
    <property type="term" value="P:mRNA processing"/>
    <property type="evidence" value="ECO:0007669"/>
    <property type="project" value="UniProtKB-KW"/>
</dbReference>
<keyword evidence="8" id="KW-0963">Cytoplasm</keyword>
<evidence type="ECO:0000256" key="6">
    <source>
        <dbReference type="ARBA" id="ARBA00019964"/>
    </source>
</evidence>
<evidence type="ECO:0000256" key="11">
    <source>
        <dbReference type="ARBA" id="ARBA00022816"/>
    </source>
</evidence>
<dbReference type="GO" id="GO:0005681">
    <property type="term" value="C:spliceosomal complex"/>
    <property type="evidence" value="ECO:0007669"/>
    <property type="project" value="UniProtKB-KW"/>
</dbReference>
<evidence type="ECO:0000256" key="12">
    <source>
        <dbReference type="ARBA" id="ARBA00022845"/>
    </source>
</evidence>
<feature type="region of interest" description="Disordered" evidence="18">
    <location>
        <begin position="1"/>
        <end position="50"/>
    </location>
</feature>
<keyword evidence="13" id="KW-0694">RNA-binding</keyword>
<accession>S4RJY0</accession>
<dbReference type="GO" id="GO:0000184">
    <property type="term" value="P:nuclear-transcribed mRNA catabolic process, nonsense-mediated decay"/>
    <property type="evidence" value="ECO:0007669"/>
    <property type="project" value="UniProtKB-KW"/>
</dbReference>
<dbReference type="GO" id="GO:0016607">
    <property type="term" value="C:nuclear speck"/>
    <property type="evidence" value="ECO:0007669"/>
    <property type="project" value="UniProtKB-SubCell"/>
</dbReference>
<dbReference type="GO" id="GO:0010494">
    <property type="term" value="C:cytoplasmic stress granule"/>
    <property type="evidence" value="ECO:0007669"/>
    <property type="project" value="UniProtKB-SubCell"/>
</dbReference>
<keyword evidence="12" id="KW-0810">Translation regulation</keyword>
<reference evidence="20" key="1">
    <citation type="submission" date="2025-08" db="UniProtKB">
        <authorList>
            <consortium name="Ensembl"/>
        </authorList>
    </citation>
    <scope>IDENTIFICATION</scope>
</reference>
<proteinExistence type="inferred from homology"/>
<evidence type="ECO:0000256" key="14">
    <source>
        <dbReference type="ARBA" id="ARBA00023161"/>
    </source>
</evidence>
<evidence type="ECO:0000256" key="2">
    <source>
        <dbReference type="ARBA" id="ARBA00004279"/>
    </source>
</evidence>
<dbReference type="PANTHER" id="PTHR13434">
    <property type="entry name" value="PROTEIN CASC3"/>
    <property type="match status" value="1"/>
</dbReference>